<keyword evidence="3" id="KW-1185">Reference proteome</keyword>
<feature type="region of interest" description="Disordered" evidence="1">
    <location>
        <begin position="1"/>
        <end position="63"/>
    </location>
</feature>
<dbReference type="AlphaFoldDB" id="I0YK82"/>
<dbReference type="Proteomes" id="UP000007264">
    <property type="component" value="Unassembled WGS sequence"/>
</dbReference>
<dbReference type="RefSeq" id="XP_005643345.1">
    <property type="nucleotide sequence ID" value="XM_005643288.1"/>
</dbReference>
<feature type="compositionally biased region" description="Basic and acidic residues" evidence="1">
    <location>
        <begin position="32"/>
        <end position="49"/>
    </location>
</feature>
<comment type="caution">
    <text evidence="2">The sequence shown here is derived from an EMBL/GenBank/DDBJ whole genome shotgun (WGS) entry which is preliminary data.</text>
</comment>
<accession>I0YK82</accession>
<organism evidence="2 3">
    <name type="scientific">Coccomyxa subellipsoidea (strain C-169)</name>
    <name type="common">Green microalga</name>
    <dbReference type="NCBI Taxonomy" id="574566"/>
    <lineage>
        <taxon>Eukaryota</taxon>
        <taxon>Viridiplantae</taxon>
        <taxon>Chlorophyta</taxon>
        <taxon>core chlorophytes</taxon>
        <taxon>Trebouxiophyceae</taxon>
        <taxon>Trebouxiophyceae incertae sedis</taxon>
        <taxon>Coccomyxaceae</taxon>
        <taxon>Coccomyxa</taxon>
        <taxon>Coccomyxa subellipsoidea</taxon>
    </lineage>
</organism>
<dbReference type="OrthoDB" id="10580464at2759"/>
<dbReference type="KEGG" id="csl:COCSUDRAFT_83600"/>
<dbReference type="EMBL" id="AGSI01000022">
    <property type="protein sequence ID" value="EIE18801.1"/>
    <property type="molecule type" value="Genomic_DNA"/>
</dbReference>
<feature type="compositionally biased region" description="Low complexity" evidence="1">
    <location>
        <begin position="1"/>
        <end position="31"/>
    </location>
</feature>
<sequence length="147" mass="15917">MEVNAAASESAAAATPADLQSQGSQAGSSRQPQEENKQQELGGKDREASSEGASSSGREYWQELLSVPETDGGVLGARARSASDASVLRRKGHLKEQDLLIEFLLSMHHTHTSLEAMQKLERWINEHRQASAHLTADSPISLLPTWS</sequence>
<evidence type="ECO:0000256" key="1">
    <source>
        <dbReference type="SAM" id="MobiDB-lite"/>
    </source>
</evidence>
<proteinExistence type="predicted"/>
<reference evidence="2 3" key="1">
    <citation type="journal article" date="2012" name="Genome Biol.">
        <title>The genome of the polar eukaryotic microalga coccomyxa subellipsoidea reveals traits of cold adaptation.</title>
        <authorList>
            <person name="Blanc G."/>
            <person name="Agarkova I."/>
            <person name="Grimwood J."/>
            <person name="Kuo A."/>
            <person name="Brueggeman A."/>
            <person name="Dunigan D."/>
            <person name="Gurnon J."/>
            <person name="Ladunga I."/>
            <person name="Lindquist E."/>
            <person name="Lucas S."/>
            <person name="Pangilinan J."/>
            <person name="Proschold T."/>
            <person name="Salamov A."/>
            <person name="Schmutz J."/>
            <person name="Weeks D."/>
            <person name="Yamada T."/>
            <person name="Claverie J.M."/>
            <person name="Grigoriev I."/>
            <person name="Van Etten J."/>
            <person name="Lomsadze A."/>
            <person name="Borodovsky M."/>
        </authorList>
    </citation>
    <scope>NUCLEOTIDE SEQUENCE [LARGE SCALE GENOMIC DNA]</scope>
    <source>
        <strain evidence="2 3">C-169</strain>
    </source>
</reference>
<gene>
    <name evidence="2" type="ORF">COCSUDRAFT_83600</name>
</gene>
<dbReference type="GeneID" id="17036753"/>
<feature type="compositionally biased region" description="Low complexity" evidence="1">
    <location>
        <begin position="50"/>
        <end position="59"/>
    </location>
</feature>
<evidence type="ECO:0000313" key="2">
    <source>
        <dbReference type="EMBL" id="EIE18801.1"/>
    </source>
</evidence>
<name>I0YK82_COCSC</name>
<protein>
    <submittedName>
        <fullName evidence="2">Uncharacterized protein</fullName>
    </submittedName>
</protein>
<evidence type="ECO:0000313" key="3">
    <source>
        <dbReference type="Proteomes" id="UP000007264"/>
    </source>
</evidence>